<evidence type="ECO:0000313" key="2">
    <source>
        <dbReference type="EMBL" id="KAA6363223.1"/>
    </source>
</evidence>
<proteinExistence type="predicted"/>
<name>A0A5J4TZ21_9EUKA</name>
<dbReference type="Proteomes" id="UP000324800">
    <property type="component" value="Unassembled WGS sequence"/>
</dbReference>
<accession>A0A5J4TZ21</accession>
<protein>
    <submittedName>
        <fullName evidence="2">Uncharacterized protein</fullName>
    </submittedName>
</protein>
<reference evidence="2 3" key="1">
    <citation type="submission" date="2019-03" db="EMBL/GenBank/DDBJ databases">
        <title>Single cell metagenomics reveals metabolic interactions within the superorganism composed of flagellate Streblomastix strix and complex community of Bacteroidetes bacteria on its surface.</title>
        <authorList>
            <person name="Treitli S.C."/>
            <person name="Kolisko M."/>
            <person name="Husnik F."/>
            <person name="Keeling P."/>
            <person name="Hampl V."/>
        </authorList>
    </citation>
    <scope>NUCLEOTIDE SEQUENCE [LARGE SCALE GENOMIC DNA]</scope>
    <source>
        <strain evidence="2">ST1C</strain>
    </source>
</reference>
<evidence type="ECO:0000256" key="1">
    <source>
        <dbReference type="SAM" id="MobiDB-lite"/>
    </source>
</evidence>
<dbReference type="AlphaFoldDB" id="A0A5J4TZ21"/>
<feature type="compositionally biased region" description="Low complexity" evidence="1">
    <location>
        <begin position="92"/>
        <end position="106"/>
    </location>
</feature>
<feature type="non-terminal residue" evidence="2">
    <location>
        <position position="168"/>
    </location>
</feature>
<gene>
    <name evidence="2" type="ORF">EZS28_041249</name>
</gene>
<evidence type="ECO:0000313" key="3">
    <source>
        <dbReference type="Proteomes" id="UP000324800"/>
    </source>
</evidence>
<sequence>MLIKLNITYEQHHRMPDQHKSNTTHYQQAHSENPNILRQYSILMRDVYGDDRLGIEMLCEADLMEQGNKIDLLKNEDELGQNNNIWGVDADQSNQQQQEGEQNSNEGQDEIDQTEVGKSLQKSDSLSDGNTLNNKSLIKSASLLASDAVRAGSQKAEILKKLQTNLMK</sequence>
<dbReference type="EMBL" id="SNRW01023185">
    <property type="protein sequence ID" value="KAA6363223.1"/>
    <property type="molecule type" value="Genomic_DNA"/>
</dbReference>
<feature type="region of interest" description="Disordered" evidence="1">
    <location>
        <begin position="82"/>
        <end position="132"/>
    </location>
</feature>
<organism evidence="2 3">
    <name type="scientific">Streblomastix strix</name>
    <dbReference type="NCBI Taxonomy" id="222440"/>
    <lineage>
        <taxon>Eukaryota</taxon>
        <taxon>Metamonada</taxon>
        <taxon>Preaxostyla</taxon>
        <taxon>Oxymonadida</taxon>
        <taxon>Streblomastigidae</taxon>
        <taxon>Streblomastix</taxon>
    </lineage>
</organism>
<comment type="caution">
    <text evidence="2">The sequence shown here is derived from an EMBL/GenBank/DDBJ whole genome shotgun (WGS) entry which is preliminary data.</text>
</comment>
<feature type="compositionally biased region" description="Polar residues" evidence="1">
    <location>
        <begin position="120"/>
        <end position="131"/>
    </location>
</feature>